<keyword evidence="1" id="KW-0285">Flavoprotein</keyword>
<evidence type="ECO:0000256" key="1">
    <source>
        <dbReference type="ARBA" id="ARBA00022630"/>
    </source>
</evidence>
<dbReference type="PROSITE" id="PS50902">
    <property type="entry name" value="FLAVODOXIN_LIKE"/>
    <property type="match status" value="1"/>
</dbReference>
<dbReference type="InterPro" id="IPR026816">
    <property type="entry name" value="Flavodoxin_dom"/>
</dbReference>
<keyword evidence="2" id="KW-0288">FMN</keyword>
<evidence type="ECO:0000256" key="2">
    <source>
        <dbReference type="ARBA" id="ARBA00022643"/>
    </source>
</evidence>
<dbReference type="EMBL" id="JAQIOY010000002">
    <property type="protein sequence ID" value="MDA7424582.1"/>
    <property type="molecule type" value="Genomic_DNA"/>
</dbReference>
<dbReference type="PANTHER" id="PTHR38030">
    <property type="entry name" value="PROTOPORPHYRINOGEN IX DEHYDROGENASE [MENAQUINONE]"/>
    <property type="match status" value="1"/>
</dbReference>
<evidence type="ECO:0000313" key="5">
    <source>
        <dbReference type="Proteomes" id="UP001210720"/>
    </source>
</evidence>
<dbReference type="Gene3D" id="3.40.50.360">
    <property type="match status" value="1"/>
</dbReference>
<comment type="caution">
    <text evidence="4">The sequence shown here is derived from an EMBL/GenBank/DDBJ whole genome shotgun (WGS) entry which is preliminary data.</text>
</comment>
<evidence type="ECO:0000259" key="3">
    <source>
        <dbReference type="PROSITE" id="PS50902"/>
    </source>
</evidence>
<dbReference type="RefSeq" id="WP_271431935.1">
    <property type="nucleotide sequence ID" value="NZ_JAQIOY010000002.1"/>
</dbReference>
<dbReference type="InterPro" id="IPR029039">
    <property type="entry name" value="Flavoprotein-like_sf"/>
</dbReference>
<dbReference type="InterPro" id="IPR008254">
    <property type="entry name" value="Flavodoxin/NO_synth"/>
</dbReference>
<dbReference type="Pfam" id="PF12724">
    <property type="entry name" value="Flavodoxin_5"/>
    <property type="match status" value="1"/>
</dbReference>
<evidence type="ECO:0000313" key="4">
    <source>
        <dbReference type="EMBL" id="MDA7424582.1"/>
    </source>
</evidence>
<organism evidence="4 5">
    <name type="scientific">Thalassococcus lentus</name>
    <dbReference type="NCBI Taxonomy" id="1210524"/>
    <lineage>
        <taxon>Bacteria</taxon>
        <taxon>Pseudomonadati</taxon>
        <taxon>Pseudomonadota</taxon>
        <taxon>Alphaproteobacteria</taxon>
        <taxon>Rhodobacterales</taxon>
        <taxon>Roseobacteraceae</taxon>
        <taxon>Thalassococcus</taxon>
    </lineage>
</organism>
<feature type="domain" description="Flavodoxin-like" evidence="3">
    <location>
        <begin position="3"/>
        <end position="177"/>
    </location>
</feature>
<dbReference type="PANTHER" id="PTHR38030:SF2">
    <property type="entry name" value="PROTOPORPHYRINOGEN IX DEHYDROGENASE [QUINONE]"/>
    <property type="match status" value="1"/>
</dbReference>
<keyword evidence="5" id="KW-1185">Reference proteome</keyword>
<sequence length="178" mass="19616">MKYLVSYATTQGHTRQIARRAADTLFDAGHTVELMPLADGDARPLQDFDAVLLLASIHSGHYQGALSDFAAAQKKRLDQIPSMFISVSLAAAGHDDDDWRSLDRIAAELSEATGWHPSRVLHLAGAYKPSAYDVVTAFFMRRIIARKDPSADLKADKVYTDWDTLQVAVLEWAASIQS</sequence>
<proteinExistence type="predicted"/>
<reference evidence="4 5" key="1">
    <citation type="submission" date="2023-01" db="EMBL/GenBank/DDBJ databases">
        <title>Thalassococcus onchidii sp. nov., isolated from a marine invertebrate from the South China Sea.</title>
        <authorList>
            <person name="Xu S."/>
            <person name="Liu Z."/>
            <person name="Xu Y."/>
        </authorList>
    </citation>
    <scope>NUCLEOTIDE SEQUENCE [LARGE SCALE GENOMIC DNA]</scope>
    <source>
        <strain evidence="4 5">KCTC 32084</strain>
    </source>
</reference>
<dbReference type="Proteomes" id="UP001210720">
    <property type="component" value="Unassembled WGS sequence"/>
</dbReference>
<accession>A0ABT4XRJ8</accession>
<gene>
    <name evidence="4" type="ORF">PFY00_07590</name>
</gene>
<dbReference type="SUPFAM" id="SSF52218">
    <property type="entry name" value="Flavoproteins"/>
    <property type="match status" value="1"/>
</dbReference>
<name>A0ABT4XRJ8_9RHOB</name>
<protein>
    <submittedName>
        <fullName evidence="4">Protoporphyrinogen oxidase</fullName>
    </submittedName>
</protein>
<dbReference type="InterPro" id="IPR052200">
    <property type="entry name" value="Protoporphyrinogen_IX_DH"/>
</dbReference>